<dbReference type="EMBL" id="AWSV01000138">
    <property type="protein sequence ID" value="ERI83939.1"/>
    <property type="molecule type" value="Genomic_DNA"/>
</dbReference>
<accession>U2C0E6</accession>
<dbReference type="HOGENOM" id="CLU_3196319_0_0_10"/>
<gene>
    <name evidence="1" type="ORF">HMPREF1981_02542</name>
</gene>
<dbReference type="AlphaFoldDB" id="U2C0E6"/>
<evidence type="ECO:0000313" key="1">
    <source>
        <dbReference type="EMBL" id="ERI83939.1"/>
    </source>
</evidence>
<dbReference type="Proteomes" id="UP000016496">
    <property type="component" value="Unassembled WGS sequence"/>
</dbReference>
<name>U2C0E6_9BACE</name>
<reference evidence="1 2" key="1">
    <citation type="submission" date="2013-08" db="EMBL/GenBank/DDBJ databases">
        <authorList>
            <person name="Weinstock G."/>
            <person name="Sodergren E."/>
            <person name="Wylie T."/>
            <person name="Fulton L."/>
            <person name="Fulton R."/>
            <person name="Fronick C."/>
            <person name="O'Laughlin M."/>
            <person name="Godfrey J."/>
            <person name="Miner T."/>
            <person name="Herter B."/>
            <person name="Appelbaum E."/>
            <person name="Cordes M."/>
            <person name="Lek S."/>
            <person name="Wollam A."/>
            <person name="Pepin K.H."/>
            <person name="Palsikar V.B."/>
            <person name="Mitreva M."/>
            <person name="Wilson R.K."/>
        </authorList>
    </citation>
    <scope>NUCLEOTIDE SEQUENCE [LARGE SCALE GENOMIC DNA]</scope>
    <source>
        <strain evidence="1 2">F0041</strain>
    </source>
</reference>
<protein>
    <submittedName>
        <fullName evidence="1">Uncharacterized protein</fullName>
    </submittedName>
</protein>
<comment type="caution">
    <text evidence="1">The sequence shown here is derived from an EMBL/GenBank/DDBJ whole genome shotgun (WGS) entry which is preliminary data.</text>
</comment>
<sequence length="45" mass="5188">MFLLVYLFPFLYLLDGTNTSNGCNCYAFLCMFFVSRSKTISVPSY</sequence>
<organism evidence="1 2">
    <name type="scientific">Bacteroides pyogenes F0041</name>
    <dbReference type="NCBI Taxonomy" id="1321819"/>
    <lineage>
        <taxon>Bacteria</taxon>
        <taxon>Pseudomonadati</taxon>
        <taxon>Bacteroidota</taxon>
        <taxon>Bacteroidia</taxon>
        <taxon>Bacteroidales</taxon>
        <taxon>Bacteroidaceae</taxon>
        <taxon>Bacteroides</taxon>
    </lineage>
</organism>
<evidence type="ECO:0000313" key="2">
    <source>
        <dbReference type="Proteomes" id="UP000016496"/>
    </source>
</evidence>
<proteinExistence type="predicted"/>